<feature type="compositionally biased region" description="Basic and acidic residues" evidence="1">
    <location>
        <begin position="1728"/>
        <end position="1737"/>
    </location>
</feature>
<accession>A0AAE1DQQ9</accession>
<dbReference type="GO" id="GO:0000785">
    <property type="term" value="C:chromatin"/>
    <property type="evidence" value="ECO:0007669"/>
    <property type="project" value="TreeGrafter"/>
</dbReference>
<dbReference type="InterPro" id="IPR038822">
    <property type="entry name" value="Vertnin-like"/>
</dbReference>
<dbReference type="PANTHER" id="PTHR16081:SF0">
    <property type="entry name" value="VERTNIN"/>
    <property type="match status" value="1"/>
</dbReference>
<dbReference type="PANTHER" id="PTHR16081">
    <property type="entry name" value="VERTNIN"/>
    <property type="match status" value="1"/>
</dbReference>
<name>A0AAE1DQQ9_9GAST</name>
<feature type="region of interest" description="Disordered" evidence="1">
    <location>
        <begin position="1760"/>
        <end position="1797"/>
    </location>
</feature>
<dbReference type="GO" id="GO:0006357">
    <property type="term" value="P:regulation of transcription by RNA polymerase II"/>
    <property type="evidence" value="ECO:0007669"/>
    <property type="project" value="TreeGrafter"/>
</dbReference>
<organism evidence="2 3">
    <name type="scientific">Elysia crispata</name>
    <name type="common">lettuce slug</name>
    <dbReference type="NCBI Taxonomy" id="231223"/>
    <lineage>
        <taxon>Eukaryota</taxon>
        <taxon>Metazoa</taxon>
        <taxon>Spiralia</taxon>
        <taxon>Lophotrochozoa</taxon>
        <taxon>Mollusca</taxon>
        <taxon>Gastropoda</taxon>
        <taxon>Heterobranchia</taxon>
        <taxon>Euthyneura</taxon>
        <taxon>Panpulmonata</taxon>
        <taxon>Sacoglossa</taxon>
        <taxon>Placobranchoidea</taxon>
        <taxon>Plakobranchidae</taxon>
        <taxon>Elysia</taxon>
    </lineage>
</organism>
<reference evidence="2" key="1">
    <citation type="journal article" date="2023" name="G3 (Bethesda)">
        <title>A reference genome for the long-term kleptoplast-retaining sea slug Elysia crispata morphotype clarki.</title>
        <authorList>
            <person name="Eastman K.E."/>
            <person name="Pendleton A.L."/>
            <person name="Shaikh M.A."/>
            <person name="Suttiyut T."/>
            <person name="Ogas R."/>
            <person name="Tomko P."/>
            <person name="Gavelis G."/>
            <person name="Widhalm J.R."/>
            <person name="Wisecaver J.H."/>
        </authorList>
    </citation>
    <scope>NUCLEOTIDE SEQUENCE</scope>
    <source>
        <strain evidence="2">ECLA1</strain>
    </source>
</reference>
<feature type="region of interest" description="Disordered" evidence="1">
    <location>
        <begin position="193"/>
        <end position="222"/>
    </location>
</feature>
<proteinExistence type="predicted"/>
<feature type="compositionally biased region" description="Polar residues" evidence="1">
    <location>
        <begin position="964"/>
        <end position="974"/>
    </location>
</feature>
<feature type="compositionally biased region" description="Basic and acidic residues" evidence="1">
    <location>
        <begin position="1687"/>
        <end position="1710"/>
    </location>
</feature>
<feature type="compositionally biased region" description="Polar residues" evidence="1">
    <location>
        <begin position="584"/>
        <end position="594"/>
    </location>
</feature>
<feature type="region of interest" description="Disordered" evidence="1">
    <location>
        <begin position="584"/>
        <end position="605"/>
    </location>
</feature>
<feature type="region of interest" description="Disordered" evidence="1">
    <location>
        <begin position="252"/>
        <end position="341"/>
    </location>
</feature>
<gene>
    <name evidence="2" type="ORF">RRG08_045282</name>
</gene>
<feature type="region of interest" description="Disordered" evidence="1">
    <location>
        <begin position="417"/>
        <end position="478"/>
    </location>
</feature>
<feature type="compositionally biased region" description="Polar residues" evidence="1">
    <location>
        <begin position="1783"/>
        <end position="1796"/>
    </location>
</feature>
<sequence length="1867" mass="209679">MASIRRNDTLHRRHGWHRCCNYKSRPSKLEADGSKLNARKFKIVKRIFLASSFDRWRKLRSSLKLTDSSLAWHLMEAHENGECITCRATVEEEHEKSQDFGLLQESVVSCVRKFFEFEDYINLIGCLSLDFKSGRKLKVKFQQVIQPNTDFESQSSQGTRCFSHTADMLRKATTCSPEQPFCSKIADVLTQWSESSPNGPGDAPMSQELNDEGFGTDKATGGEGKGFNLSSCSVESGLSVEIDVVGTDSSQEIIPEESHGNDSLTFPNYANEEPESEEQAPENKISSLSTHNLEEVLNHRSNQTEVVKKQKQSEGKMSGNISDWDKKEQVSGSKIQPSQCGGGYLPVSTQQSSCADEQDGRKGGYDSVTGHLVVDRPLDMSIFKPAGDGNDLPQKKSSLDREKISMDEAGRSLNVVSKRKASSEDDDIKTKHVKGICSPSPKKLQKHFEDTVDSFEGTDQRKTASVGKEVSLDSYNNNDKSLEHKINYEITSLPEQPAHHGSEGQDWYGNASHSVSQDTNVDVSRNHSKDGRQKGNTHQNTKQASTPPPLLGDHAIHLHKHPNRAATPCHNTTSSSAMTNYHQNRSVTNSPANHSSSSSSIPWQRRDMSRKEEYEFLELNPFCDLAEFSARHPHVHQRTYYRWKRRIKEEFMVLEQCPDMSFAQFSGVVLQAKENVFSLWKSLIAQGKGFFALSDSSKRLESKLSSSQVTSSQEQHQLHSAESLFLQKNLSATFLDFSQHFPRASLNVFNTLKQKSMQEFALLHQNKHMSFNDFSKLVNISEEVFKEWQTNVQSLPHFQGSGSNNISSSLQSLAHVKAPDTNGFHNKNLQLSIANAMKHQLTSEHSLVPGMSESVSHNLSASYLASLQNLMFSWPGYYGLSPPLAPQHLLPFMLWPGMSGMMGSLAGAPAAAGPLAILSQLQAASSASSPASLASVLRHSPRPTEIKPDACGQDRLFAGENEGNCESQHPNSNKKLLCPDTALSPLHSHHQSDKGETGDSSLPGVLSRSRKQNLQEYIHFLHRPGLGFRDLVTLFPSISSRTFYRWRKEMNAAVLLVGENPDMEFVHFQAVFPDIPEEIFQLWQGRAKRGETLLQPDAPVSSSQDFVSKSEFKPSCQPVNPQKHAISPSVDMESKCVDLKQDITSSVSTMRHCSIDGPISHSHIKSSPALNTTLDDHCNSHLGEDLTVQKKCHKEDYLFVQRNPELDFASFSSQFPNTSVRTFYRWKKELKDAVEFLRCNPTVDYAAYKRMDATVSEEVFDIWKAIVQNDFVFEEDTNLDIASQVRVGSTSLTDENYNTALSYLHLNPSINYSQFTTLFPGVGEKTFELWKKETHQLISYIHNNPSVQFSDISNLLPHISHSSFIKWKEISASGMSSEVSSNDLLKHEVSLIDIDDSVEYTKSQMTKAFVFLMYNPTISFKSYKAKFEFVSPSTFELWLTKIRTVVVDILSNPSMDYKDFNIKDMSPELFDKLRSLQPQDLATIEESCQEIRAQCDATVTHYQTQGQHSIELSQKAFEYLQTHSSISWEDFHTMHPIVSFEVFQNWTDSLSRQISCLKEKPDLTYSQFTKLFPHTSQKGFHCLRQDSCSPSLQNPTHHFLGKYQANIDQEQLSEKVEVAARSPLDQKLCPQNALEFESGVSRETENFLHMESSLSKLAKFAHSSGLLSPHGNRQSSKPVELITQQRKLSEQCTDHRHGCDQVTHESEHVPKQVHRSSASPFVNTSHTQESKMHDATGEGHSSSSSLSALESLTADTTYNKTIHAPSTPSSIPGKEVAPLRSGLASSSTASPWQNHPRQVVLEETGVNREDDEAFSSQRQKKMSRAEYMFVKANPEVDSQEFSRIFPGVSARTFYRWKKEIRAQLQPS</sequence>
<evidence type="ECO:0000256" key="1">
    <source>
        <dbReference type="SAM" id="MobiDB-lite"/>
    </source>
</evidence>
<feature type="compositionally biased region" description="Basic and acidic residues" evidence="1">
    <location>
        <begin position="524"/>
        <end position="533"/>
    </location>
</feature>
<feature type="compositionally biased region" description="Polar residues" evidence="1">
    <location>
        <begin position="1671"/>
        <end position="1686"/>
    </location>
</feature>
<dbReference type="Proteomes" id="UP001283361">
    <property type="component" value="Unassembled WGS sequence"/>
</dbReference>
<feature type="compositionally biased region" description="Polar residues" evidence="1">
    <location>
        <begin position="511"/>
        <end position="523"/>
    </location>
</feature>
<keyword evidence="3" id="KW-1185">Reference proteome</keyword>
<feature type="region of interest" description="Disordered" evidence="1">
    <location>
        <begin position="1665"/>
        <end position="1748"/>
    </location>
</feature>
<feature type="compositionally biased region" description="Polar residues" evidence="1">
    <location>
        <begin position="534"/>
        <end position="545"/>
    </location>
</feature>
<evidence type="ECO:0008006" key="4">
    <source>
        <dbReference type="Google" id="ProtNLM"/>
    </source>
</evidence>
<dbReference type="EMBL" id="JAWDGP010002824">
    <property type="protein sequence ID" value="KAK3779536.1"/>
    <property type="molecule type" value="Genomic_DNA"/>
</dbReference>
<feature type="region of interest" description="Disordered" evidence="1">
    <location>
        <begin position="495"/>
        <end position="555"/>
    </location>
</feature>
<evidence type="ECO:0000313" key="3">
    <source>
        <dbReference type="Proteomes" id="UP001283361"/>
    </source>
</evidence>
<evidence type="ECO:0000313" key="2">
    <source>
        <dbReference type="EMBL" id="KAK3779536.1"/>
    </source>
</evidence>
<feature type="compositionally biased region" description="Polar residues" evidence="1">
    <location>
        <begin position="1760"/>
        <end position="1770"/>
    </location>
</feature>
<feature type="compositionally biased region" description="Polar residues" evidence="1">
    <location>
        <begin position="330"/>
        <end position="339"/>
    </location>
</feature>
<protein>
    <recommendedName>
        <fullName evidence="4">Vertnin</fullName>
    </recommendedName>
</protein>
<comment type="caution">
    <text evidence="2">The sequence shown here is derived from an EMBL/GenBank/DDBJ whole genome shotgun (WGS) entry which is preliminary data.</text>
</comment>
<feature type="region of interest" description="Disordered" evidence="1">
    <location>
        <begin position="961"/>
        <end position="1005"/>
    </location>
</feature>
<feature type="compositionally biased region" description="Polar residues" evidence="1">
    <location>
        <begin position="1715"/>
        <end position="1727"/>
    </location>
</feature>